<dbReference type="Pfam" id="PF13699">
    <property type="entry name" value="eCIS_core"/>
    <property type="match status" value="1"/>
</dbReference>
<feature type="domain" description="eCIS core" evidence="2">
    <location>
        <begin position="151"/>
        <end position="227"/>
    </location>
</feature>
<evidence type="ECO:0000313" key="3">
    <source>
        <dbReference type="EMBL" id="MBB6326325.1"/>
    </source>
</evidence>
<feature type="region of interest" description="Disordered" evidence="1">
    <location>
        <begin position="118"/>
        <end position="157"/>
    </location>
</feature>
<proteinExistence type="predicted"/>
<protein>
    <recommendedName>
        <fullName evidence="2">eCIS core domain-containing protein</fullName>
    </recommendedName>
</protein>
<dbReference type="InterPro" id="IPR025295">
    <property type="entry name" value="eCIS_core_dom"/>
</dbReference>
<evidence type="ECO:0000256" key="1">
    <source>
        <dbReference type="SAM" id="MobiDB-lite"/>
    </source>
</evidence>
<sequence length="1186" mass="129079">MSALAERKPMPSSFHNGPASLSIQPSLKIGRPGDKYEQEAEAVANHVTMAPAHSEPALAMSPASSDTFQMQPEEEEESLQMMPLSSTGPFLQLSAMEEEEETVQLFPENTNFLQRLEEEEESIQLSPDGGMTASPSISAQISSSKDGGQNLPAPVQSEMSSKIGADFSGVRIHSDANAAQMSSAIGAQAFTHGNDIYFNEGKYQPESSQGKHLLAHELTHTVQQGEAEVQRMPMVQREGEEEASAAPSSPGQLSTGLVNNTSHTITYSSIPVTAFKTTGGREVLYQQHRLRRKKNYSGSRIGVNQRDIWRREIDSTEIRRILLEKYNQANAVETSRSGSHTIYAFKVRNSDNTYLTGTLENVIREAIIPKWDIRGRAPKHFQVDHIVEMQISGFPEDTSVNQIDNLELLEPNSNVNSGDVIRESVESKVGQSLRQQDSLAMIEAELPRLSESSRNEDKIRQVKNHYDLIFNDFSAGGGPRRVGTDKYWIRSQIEQGDHLEHIIPVNMSELGSEGQMLVFPRRYYQVGKIFSWNGRSNSPNRNERNWFRPWVITNKTFYNDPESDILGHFVLEFPSEDPLIRATGGTVEIKKLPGAQFAGYVDNVEGEAAARNSIISAGNIAAKQFSPIEINSIDYEEGGVRIVGKVLPSIPFIQNSQLDLLFENGDIQISKTFLGTDFSLPSPFELRQTSLTLFASSRRGLGIEGQVDFGIQSVGEGHIAAAASTSGGFELEGAFNFDSELFDPASIIVSYRNSIWTIGGTIGIPEGKIRGVKSATITATYSENIFSAEGVAELDIPGIEEGRMSIEYGENGFSIGGSFNLSSDIPGITGGSVEARVSKQNGEDEYHVFVSGTAQPDIPGINSTLSVTYEDGALTIEGSAAYRRGMLSGRINVAATNRALGEDGQPTGEPTDEILIYGGGSLTLQITPWLAATAEVQFLPNGELVVTARLSSDEYEVFGRREINRNLFRVPTIEIPIFAIPLGPRSIGLVAQIGGGLDFTAGFGPGALQNMSAEITYNPAHEEETTLRGHGEFVVPADAGLTLRGDLSLGVSAGIASLTGGIELEGTLGLEGQALASVDVNWSPLEGLTIDASGRITVNPKFIFGINAFARASLGVGFLSVSETWRHNLASYEWGPDIQFGIVFPIHYREGEPFNPSFDDIEVIYPDLDVVNMAVGLARDIKDEIF</sequence>
<evidence type="ECO:0000313" key="4">
    <source>
        <dbReference type="Proteomes" id="UP000588604"/>
    </source>
</evidence>
<keyword evidence="4" id="KW-1185">Reference proteome</keyword>
<feature type="region of interest" description="Disordered" evidence="1">
    <location>
        <begin position="1"/>
        <end position="37"/>
    </location>
</feature>
<dbReference type="RefSeq" id="WP_184494936.1">
    <property type="nucleotide sequence ID" value="NZ_JACIJO010000002.1"/>
</dbReference>
<name>A0A841MV13_9BACT</name>
<feature type="compositionally biased region" description="Polar residues" evidence="1">
    <location>
        <begin position="13"/>
        <end position="25"/>
    </location>
</feature>
<reference evidence="3 4" key="1">
    <citation type="submission" date="2020-08" db="EMBL/GenBank/DDBJ databases">
        <title>Genomic Encyclopedia of Type Strains, Phase IV (KMG-IV): sequencing the most valuable type-strain genomes for metagenomic binning, comparative biology and taxonomic classification.</title>
        <authorList>
            <person name="Goeker M."/>
        </authorList>
    </citation>
    <scope>NUCLEOTIDE SEQUENCE [LARGE SCALE GENOMIC DNA]</scope>
    <source>
        <strain evidence="3 4">DSM 102044</strain>
    </source>
</reference>
<accession>A0A841MV13</accession>
<evidence type="ECO:0000259" key="2">
    <source>
        <dbReference type="Pfam" id="PF13699"/>
    </source>
</evidence>
<dbReference type="Proteomes" id="UP000588604">
    <property type="component" value="Unassembled WGS sequence"/>
</dbReference>
<dbReference type="AlphaFoldDB" id="A0A841MV13"/>
<dbReference type="EMBL" id="JACIJO010000002">
    <property type="protein sequence ID" value="MBB6326325.1"/>
    <property type="molecule type" value="Genomic_DNA"/>
</dbReference>
<comment type="caution">
    <text evidence="3">The sequence shown here is derived from an EMBL/GenBank/DDBJ whole genome shotgun (WGS) entry which is preliminary data.</text>
</comment>
<gene>
    <name evidence="3" type="ORF">FHS59_001953</name>
</gene>
<feature type="compositionally biased region" description="Low complexity" evidence="1">
    <location>
        <begin position="133"/>
        <end position="144"/>
    </location>
</feature>
<organism evidence="3 4">
    <name type="scientific">Algoriphagus iocasae</name>
    <dbReference type="NCBI Taxonomy" id="1836499"/>
    <lineage>
        <taxon>Bacteria</taxon>
        <taxon>Pseudomonadati</taxon>
        <taxon>Bacteroidota</taxon>
        <taxon>Cytophagia</taxon>
        <taxon>Cytophagales</taxon>
        <taxon>Cyclobacteriaceae</taxon>
        <taxon>Algoriphagus</taxon>
    </lineage>
</organism>